<feature type="transmembrane region" description="Helical" evidence="7">
    <location>
        <begin position="213"/>
        <end position="233"/>
    </location>
</feature>
<gene>
    <name evidence="9" type="ORF">F8M41_009461</name>
</gene>
<proteinExistence type="inferred from homology"/>
<evidence type="ECO:0000313" key="9">
    <source>
        <dbReference type="EMBL" id="KAF0535889.1"/>
    </source>
</evidence>
<feature type="transmembrane region" description="Helical" evidence="7">
    <location>
        <begin position="146"/>
        <end position="167"/>
    </location>
</feature>
<comment type="similarity">
    <text evidence="2">Belongs to the major facilitator superfamily.</text>
</comment>
<feature type="transmembrane region" description="Helical" evidence="7">
    <location>
        <begin position="179"/>
        <end position="201"/>
    </location>
</feature>
<dbReference type="EMBL" id="WTPW01000203">
    <property type="protein sequence ID" value="KAF0535889.1"/>
    <property type="molecule type" value="Genomic_DNA"/>
</dbReference>
<protein>
    <submittedName>
        <fullName evidence="9">MFS general substrate transporter</fullName>
    </submittedName>
</protein>
<dbReference type="InterPro" id="IPR036259">
    <property type="entry name" value="MFS_trans_sf"/>
</dbReference>
<feature type="transmembrane region" description="Helical" evidence="7">
    <location>
        <begin position="411"/>
        <end position="433"/>
    </location>
</feature>
<keyword evidence="3" id="KW-0813">Transport</keyword>
<dbReference type="InterPro" id="IPR011701">
    <property type="entry name" value="MFS"/>
</dbReference>
<dbReference type="OrthoDB" id="10021397at2759"/>
<feature type="transmembrane region" description="Helical" evidence="7">
    <location>
        <begin position="53"/>
        <end position="78"/>
    </location>
</feature>
<dbReference type="Gene3D" id="1.20.1250.20">
    <property type="entry name" value="MFS general substrate transporter like domains"/>
    <property type="match status" value="1"/>
</dbReference>
<evidence type="ECO:0000256" key="6">
    <source>
        <dbReference type="ARBA" id="ARBA00023136"/>
    </source>
</evidence>
<dbReference type="AlphaFoldDB" id="A0A8H4AV34"/>
<feature type="transmembrane region" description="Helical" evidence="7">
    <location>
        <begin position="352"/>
        <end position="369"/>
    </location>
</feature>
<feature type="transmembrane region" description="Helical" evidence="7">
    <location>
        <begin position="245"/>
        <end position="266"/>
    </location>
</feature>
<dbReference type="SUPFAM" id="SSF103473">
    <property type="entry name" value="MFS general substrate transporter"/>
    <property type="match status" value="1"/>
</dbReference>
<dbReference type="PROSITE" id="PS50850">
    <property type="entry name" value="MFS"/>
    <property type="match status" value="1"/>
</dbReference>
<comment type="caution">
    <text evidence="9">The sequence shown here is derived from an EMBL/GenBank/DDBJ whole genome shotgun (WGS) entry which is preliminary data.</text>
</comment>
<dbReference type="GO" id="GO:0012505">
    <property type="term" value="C:endomembrane system"/>
    <property type="evidence" value="ECO:0007669"/>
    <property type="project" value="UniProtKB-SubCell"/>
</dbReference>
<feature type="transmembrane region" description="Helical" evidence="7">
    <location>
        <begin position="381"/>
        <end position="399"/>
    </location>
</feature>
<organism evidence="9 10">
    <name type="scientific">Gigaspora margarita</name>
    <dbReference type="NCBI Taxonomy" id="4874"/>
    <lineage>
        <taxon>Eukaryota</taxon>
        <taxon>Fungi</taxon>
        <taxon>Fungi incertae sedis</taxon>
        <taxon>Mucoromycota</taxon>
        <taxon>Glomeromycotina</taxon>
        <taxon>Glomeromycetes</taxon>
        <taxon>Diversisporales</taxon>
        <taxon>Gigasporaceae</taxon>
        <taxon>Gigaspora</taxon>
    </lineage>
</organism>
<feature type="transmembrane region" description="Helical" evidence="7">
    <location>
        <begin position="313"/>
        <end position="340"/>
    </location>
</feature>
<dbReference type="GO" id="GO:0005886">
    <property type="term" value="C:plasma membrane"/>
    <property type="evidence" value="ECO:0007669"/>
    <property type="project" value="TreeGrafter"/>
</dbReference>
<dbReference type="PANTHER" id="PTHR23501">
    <property type="entry name" value="MAJOR FACILITATOR SUPERFAMILY"/>
    <property type="match status" value="1"/>
</dbReference>
<accession>A0A8H4AV34</accession>
<dbReference type="PRINTS" id="PR01036">
    <property type="entry name" value="TCRTETB"/>
</dbReference>
<reference evidence="9 10" key="1">
    <citation type="journal article" date="2019" name="Environ. Microbiol.">
        <title>At the nexus of three kingdoms: the genome of the mycorrhizal fungus Gigaspora margarita provides insights into plant, endobacterial and fungal interactions.</title>
        <authorList>
            <person name="Venice F."/>
            <person name="Ghignone S."/>
            <person name="Salvioli di Fossalunga A."/>
            <person name="Amselem J."/>
            <person name="Novero M."/>
            <person name="Xianan X."/>
            <person name="Sedzielewska Toro K."/>
            <person name="Morin E."/>
            <person name="Lipzen A."/>
            <person name="Grigoriev I.V."/>
            <person name="Henrissat B."/>
            <person name="Martin F.M."/>
            <person name="Bonfante P."/>
        </authorList>
    </citation>
    <scope>NUCLEOTIDE SEQUENCE [LARGE SCALE GENOMIC DNA]</scope>
    <source>
        <strain evidence="9 10">BEG34</strain>
    </source>
</reference>
<dbReference type="InterPro" id="IPR020846">
    <property type="entry name" value="MFS_dom"/>
</dbReference>
<dbReference type="Gene3D" id="1.20.1720.10">
    <property type="entry name" value="Multidrug resistance protein D"/>
    <property type="match status" value="1"/>
</dbReference>
<evidence type="ECO:0000313" key="10">
    <source>
        <dbReference type="Proteomes" id="UP000439903"/>
    </source>
</evidence>
<dbReference type="CDD" id="cd17502">
    <property type="entry name" value="MFS_Azr1_MDR_like"/>
    <property type="match status" value="1"/>
</dbReference>
<comment type="subcellular location">
    <subcellularLocation>
        <location evidence="1">Endomembrane system</location>
        <topology evidence="1">Multi-pass membrane protein</topology>
    </subcellularLocation>
</comment>
<keyword evidence="4 7" id="KW-0812">Transmembrane</keyword>
<evidence type="ECO:0000256" key="1">
    <source>
        <dbReference type="ARBA" id="ARBA00004127"/>
    </source>
</evidence>
<dbReference type="Pfam" id="PF07690">
    <property type="entry name" value="MFS_1"/>
    <property type="match status" value="1"/>
</dbReference>
<name>A0A8H4AV34_GIGMA</name>
<dbReference type="GO" id="GO:0022857">
    <property type="term" value="F:transmembrane transporter activity"/>
    <property type="evidence" value="ECO:0007669"/>
    <property type="project" value="InterPro"/>
</dbReference>
<dbReference type="FunFam" id="1.20.1720.10:FF:000013">
    <property type="entry name" value="Related to multidrug resistance proteins"/>
    <property type="match status" value="1"/>
</dbReference>
<evidence type="ECO:0000256" key="3">
    <source>
        <dbReference type="ARBA" id="ARBA00022448"/>
    </source>
</evidence>
<feature type="transmembrane region" description="Helical" evidence="7">
    <location>
        <begin position="505"/>
        <end position="532"/>
    </location>
</feature>
<evidence type="ECO:0000256" key="2">
    <source>
        <dbReference type="ARBA" id="ARBA00008335"/>
    </source>
</evidence>
<evidence type="ECO:0000256" key="7">
    <source>
        <dbReference type="SAM" id="Phobius"/>
    </source>
</evidence>
<evidence type="ECO:0000256" key="4">
    <source>
        <dbReference type="ARBA" id="ARBA00022692"/>
    </source>
</evidence>
<keyword evidence="5 7" id="KW-1133">Transmembrane helix</keyword>
<keyword evidence="10" id="KW-1185">Reference proteome</keyword>
<feature type="transmembrane region" description="Helical" evidence="7">
    <location>
        <begin position="278"/>
        <end position="301"/>
    </location>
</feature>
<evidence type="ECO:0000256" key="5">
    <source>
        <dbReference type="ARBA" id="ARBA00022989"/>
    </source>
</evidence>
<sequence>MVQNQSTPHSEINVEHDSKLVSDTNEKIITTTSVNDHEAQTVENDGLIHGIEAILVTLSLGFAVFLSALDQTIVATALPKIASDFNGLDQIAWVATSYLLTMTSFQPIYGKLSDIFGRKVTFLFLIFIFELGSLLCGVASDMVSMIIYRAIAGIGGGGIIGLALIIIPDIVVAKDVGKYHGILGGCYGIATVAGPLMGGAFADHVNWRWCFFINLPPGVITIIAIIFLLRMKIPAGSLLGKFKRIDFIGIIIMISSTVCILLSLNWGGNTYAWNSPVIIVLLCVGAVGYIIFGLVEAYVVSEPVVSPHLFKNLNVISCYSASFFQGMMFFSFIFYIPLYFQVVNEVSATQSGIYFLPYILGESVFSILSGQMFSRTDKLSFRCVTLFTTSLMIIGAGLITMWNEYTGSGELIGFMVISGIGIGISIQTIILCVQGLVEHEDIASVTSLTLFFRSIGAVFGIALSGTAFNNKLTQELSTLVLPPSFSTQSINTIQLLPPDIKSLVIHAYVSAFQFLFYFTILYGILMFISALFMGKSKPKHNEGDEKITTIE</sequence>
<feature type="transmembrane region" description="Helical" evidence="7">
    <location>
        <begin position="445"/>
        <end position="468"/>
    </location>
</feature>
<feature type="transmembrane region" description="Helical" evidence="7">
    <location>
        <begin position="90"/>
        <end position="109"/>
    </location>
</feature>
<feature type="transmembrane region" description="Helical" evidence="7">
    <location>
        <begin position="121"/>
        <end position="140"/>
    </location>
</feature>
<dbReference type="PANTHER" id="PTHR23501:SF191">
    <property type="entry name" value="VACUOLAR BASIC AMINO ACID TRANSPORTER 4"/>
    <property type="match status" value="1"/>
</dbReference>
<dbReference type="Proteomes" id="UP000439903">
    <property type="component" value="Unassembled WGS sequence"/>
</dbReference>
<keyword evidence="6 7" id="KW-0472">Membrane</keyword>
<evidence type="ECO:0000259" key="8">
    <source>
        <dbReference type="PROSITE" id="PS50850"/>
    </source>
</evidence>
<feature type="domain" description="Major facilitator superfamily (MFS) profile" evidence="8">
    <location>
        <begin position="56"/>
        <end position="537"/>
    </location>
</feature>